<dbReference type="PROSITE" id="PS00101">
    <property type="entry name" value="HEXAPEP_TRANSFERASES"/>
    <property type="match status" value="1"/>
</dbReference>
<accession>A0ABW1UUW7</accession>
<sequence>MTSIEYKKGGTDFDQINQIVQHTNKLISKLNFGYHDNESVLKILSEVVGYEIDSSNEINLPFSSDYGPNIKLGKNIFINRNCMFVDLGGVTLEDDVLIGPGVKLISVNHPIDPKKRHNVITDPVLIRKNAWVGANAIILPGVTVGENSIVGAGSIVTKDVPDNSVVVGNPAKIIKEI</sequence>
<dbReference type="EMBL" id="JBHSSN010000014">
    <property type="protein sequence ID" value="MFC6323509.1"/>
    <property type="molecule type" value="Genomic_DNA"/>
</dbReference>
<dbReference type="Pfam" id="PF00132">
    <property type="entry name" value="Hexapep"/>
    <property type="match status" value="1"/>
</dbReference>
<keyword evidence="2" id="KW-0808">Transferase</keyword>
<dbReference type="RefSeq" id="WP_125592442.1">
    <property type="nucleotide sequence ID" value="NZ_JBHSSN010000014.1"/>
</dbReference>
<dbReference type="InterPro" id="IPR011004">
    <property type="entry name" value="Trimer_LpxA-like_sf"/>
</dbReference>
<dbReference type="PANTHER" id="PTHR23416:SF23">
    <property type="entry name" value="ACETYLTRANSFERASE C18B11.09C-RELATED"/>
    <property type="match status" value="1"/>
</dbReference>
<evidence type="ECO:0000256" key="1">
    <source>
        <dbReference type="ARBA" id="ARBA00007274"/>
    </source>
</evidence>
<name>A0ABW1UUW7_9LACO</name>
<organism evidence="4 5">
    <name type="scientific">Companilactobacillus baiquanensis</name>
    <dbReference type="NCBI Taxonomy" id="2486005"/>
    <lineage>
        <taxon>Bacteria</taxon>
        <taxon>Bacillati</taxon>
        <taxon>Bacillota</taxon>
        <taxon>Bacilli</taxon>
        <taxon>Lactobacillales</taxon>
        <taxon>Lactobacillaceae</taxon>
        <taxon>Companilactobacillus</taxon>
    </lineage>
</organism>
<comment type="similarity">
    <text evidence="1">Belongs to the transferase hexapeptide repeat family.</text>
</comment>
<comment type="caution">
    <text evidence="4">The sequence shown here is derived from an EMBL/GenBank/DDBJ whole genome shotgun (WGS) entry which is preliminary data.</text>
</comment>
<dbReference type="InterPro" id="IPR051159">
    <property type="entry name" value="Hexapeptide_acetyltransf"/>
</dbReference>
<gene>
    <name evidence="4" type="ORF">ACFP1F_07145</name>
</gene>
<dbReference type="InterPro" id="IPR001451">
    <property type="entry name" value="Hexapep"/>
</dbReference>
<evidence type="ECO:0000313" key="5">
    <source>
        <dbReference type="Proteomes" id="UP001596186"/>
    </source>
</evidence>
<evidence type="ECO:0000256" key="3">
    <source>
        <dbReference type="ARBA" id="ARBA00022737"/>
    </source>
</evidence>
<dbReference type="Proteomes" id="UP001596186">
    <property type="component" value="Unassembled WGS sequence"/>
</dbReference>
<dbReference type="InterPro" id="IPR018357">
    <property type="entry name" value="Hexapep_transf_CS"/>
</dbReference>
<reference evidence="5" key="1">
    <citation type="journal article" date="2019" name="Int. J. Syst. Evol. Microbiol.">
        <title>The Global Catalogue of Microorganisms (GCM) 10K type strain sequencing project: providing services to taxonomists for standard genome sequencing and annotation.</title>
        <authorList>
            <consortium name="The Broad Institute Genomics Platform"/>
            <consortium name="The Broad Institute Genome Sequencing Center for Infectious Disease"/>
            <person name="Wu L."/>
            <person name="Ma J."/>
        </authorList>
    </citation>
    <scope>NUCLEOTIDE SEQUENCE [LARGE SCALE GENOMIC DNA]</scope>
    <source>
        <strain evidence="5">CCM 8895</strain>
    </source>
</reference>
<evidence type="ECO:0000256" key="2">
    <source>
        <dbReference type="ARBA" id="ARBA00022679"/>
    </source>
</evidence>
<evidence type="ECO:0000313" key="4">
    <source>
        <dbReference type="EMBL" id="MFC6323509.1"/>
    </source>
</evidence>
<dbReference type="PANTHER" id="PTHR23416">
    <property type="entry name" value="SIALIC ACID SYNTHASE-RELATED"/>
    <property type="match status" value="1"/>
</dbReference>
<dbReference type="SUPFAM" id="SSF51161">
    <property type="entry name" value="Trimeric LpxA-like enzymes"/>
    <property type="match status" value="1"/>
</dbReference>
<keyword evidence="3" id="KW-0677">Repeat</keyword>
<proteinExistence type="inferred from homology"/>
<protein>
    <submittedName>
        <fullName evidence="4">DapH/DapD/GlmU-related protein</fullName>
    </submittedName>
</protein>
<keyword evidence="5" id="KW-1185">Reference proteome</keyword>
<dbReference type="Gene3D" id="2.160.10.10">
    <property type="entry name" value="Hexapeptide repeat proteins"/>
    <property type="match status" value="1"/>
</dbReference>